<dbReference type="AlphaFoldDB" id="A0A4W4F5A1"/>
<dbReference type="InterPro" id="IPR043504">
    <property type="entry name" value="Peptidase_S1_PA_chymotrypsin"/>
</dbReference>
<sequence length="70" mass="7560">MAKFFLLQVLLLLAAEIGKRLIGGGPCTNTERLLTHSGKNICGGTLIDKNWVLTAAHCYNVSVIGYVEVN</sequence>
<proteinExistence type="predicted"/>
<reference evidence="4" key="1">
    <citation type="journal article" date="2014" name="Science">
        <title>Nonhuman genetics. Genomic basis for the convergent evolution of electric organs.</title>
        <authorList>
            <person name="Gallant J.R."/>
            <person name="Traeger L.L."/>
            <person name="Volkening J.D."/>
            <person name="Moffett H."/>
            <person name="Chen P.H."/>
            <person name="Novina C.D."/>
            <person name="Phillips G.N.Jr."/>
            <person name="Anand R."/>
            <person name="Wells G.B."/>
            <person name="Pinch M."/>
            <person name="Guth R."/>
            <person name="Unguez G.A."/>
            <person name="Albert J.S."/>
            <person name="Zakon H.H."/>
            <person name="Samanta M.P."/>
            <person name="Sussman M.R."/>
        </authorList>
    </citation>
    <scope>NUCLEOTIDE SEQUENCE [LARGE SCALE GENOMIC DNA]</scope>
</reference>
<dbReference type="SUPFAM" id="SSF50494">
    <property type="entry name" value="Trypsin-like serine proteases"/>
    <property type="match status" value="1"/>
</dbReference>
<dbReference type="InterPro" id="IPR001254">
    <property type="entry name" value="Trypsin_dom"/>
</dbReference>
<dbReference type="Pfam" id="PF00089">
    <property type="entry name" value="Trypsin"/>
    <property type="match status" value="1"/>
</dbReference>
<dbReference type="Gene3D" id="2.40.10.10">
    <property type="entry name" value="Trypsin-like serine proteases"/>
    <property type="match status" value="1"/>
</dbReference>
<feature type="domain" description="Peptidase S1" evidence="2">
    <location>
        <begin position="23"/>
        <end position="61"/>
    </location>
</feature>
<reference evidence="3" key="4">
    <citation type="submission" date="2025-08" db="UniProtKB">
        <authorList>
            <consortium name="Ensembl"/>
        </authorList>
    </citation>
    <scope>IDENTIFICATION</scope>
</reference>
<evidence type="ECO:0000259" key="2">
    <source>
        <dbReference type="Pfam" id="PF00089"/>
    </source>
</evidence>
<evidence type="ECO:0000256" key="1">
    <source>
        <dbReference type="SAM" id="SignalP"/>
    </source>
</evidence>
<dbReference type="Proteomes" id="UP000314983">
    <property type="component" value="Chromosome 22"/>
</dbReference>
<name>A0A4W4F5A1_ELEEL</name>
<keyword evidence="1" id="KW-0732">Signal</keyword>
<feature type="chain" id="PRO_5044193135" description="Peptidase S1 domain-containing protein" evidence="1">
    <location>
        <begin position="25"/>
        <end position="70"/>
    </location>
</feature>
<dbReference type="InterPro" id="IPR009003">
    <property type="entry name" value="Peptidase_S1_PA"/>
</dbReference>
<dbReference type="InterPro" id="IPR018114">
    <property type="entry name" value="TRYPSIN_HIS"/>
</dbReference>
<keyword evidence="4" id="KW-1185">Reference proteome</keyword>
<reference evidence="3" key="5">
    <citation type="submission" date="2025-09" db="UniProtKB">
        <authorList>
            <consortium name="Ensembl"/>
        </authorList>
    </citation>
    <scope>IDENTIFICATION</scope>
</reference>
<accession>A0A4W4F5A1</accession>
<feature type="signal peptide" evidence="1">
    <location>
        <begin position="1"/>
        <end position="24"/>
    </location>
</feature>
<organism evidence="3 4">
    <name type="scientific">Electrophorus electricus</name>
    <name type="common">Electric eel</name>
    <name type="synonym">Gymnotus electricus</name>
    <dbReference type="NCBI Taxonomy" id="8005"/>
    <lineage>
        <taxon>Eukaryota</taxon>
        <taxon>Metazoa</taxon>
        <taxon>Chordata</taxon>
        <taxon>Craniata</taxon>
        <taxon>Vertebrata</taxon>
        <taxon>Euteleostomi</taxon>
        <taxon>Actinopterygii</taxon>
        <taxon>Neopterygii</taxon>
        <taxon>Teleostei</taxon>
        <taxon>Ostariophysi</taxon>
        <taxon>Gymnotiformes</taxon>
        <taxon>Gymnotoidei</taxon>
        <taxon>Gymnotidae</taxon>
        <taxon>Electrophorus</taxon>
    </lineage>
</organism>
<dbReference type="GO" id="GO:0006508">
    <property type="term" value="P:proteolysis"/>
    <property type="evidence" value="ECO:0007669"/>
    <property type="project" value="InterPro"/>
</dbReference>
<dbReference type="GO" id="GO:0004252">
    <property type="term" value="F:serine-type endopeptidase activity"/>
    <property type="evidence" value="ECO:0007669"/>
    <property type="project" value="InterPro"/>
</dbReference>
<dbReference type="Ensembl" id="ENSEEET00000019951.2">
    <property type="protein sequence ID" value="ENSEEEP00000019733.2"/>
    <property type="gene ID" value="ENSEEEG00000009657.2"/>
</dbReference>
<reference evidence="4" key="2">
    <citation type="journal article" date="2017" name="Sci. Adv.">
        <title>A tail of two voltages: Proteomic comparison of the three electric organs of the electric eel.</title>
        <authorList>
            <person name="Traeger L.L."/>
            <person name="Sabat G."/>
            <person name="Barrett-Wilt G.A."/>
            <person name="Wells G.B."/>
            <person name="Sussman M.R."/>
        </authorList>
    </citation>
    <scope>NUCLEOTIDE SEQUENCE [LARGE SCALE GENOMIC DNA]</scope>
</reference>
<evidence type="ECO:0000313" key="3">
    <source>
        <dbReference type="Ensembl" id="ENSEEEP00000019733.2"/>
    </source>
</evidence>
<reference evidence="3" key="3">
    <citation type="submission" date="2020-05" db="EMBL/GenBank/DDBJ databases">
        <title>Electrophorus electricus (electric eel) genome, fEleEle1, primary haplotype.</title>
        <authorList>
            <person name="Myers G."/>
            <person name="Meyer A."/>
            <person name="Fedrigo O."/>
            <person name="Formenti G."/>
            <person name="Rhie A."/>
            <person name="Tracey A."/>
            <person name="Sims Y."/>
            <person name="Jarvis E.D."/>
        </authorList>
    </citation>
    <scope>NUCLEOTIDE SEQUENCE [LARGE SCALE GENOMIC DNA]</scope>
</reference>
<dbReference type="PROSITE" id="PS00134">
    <property type="entry name" value="TRYPSIN_HIS"/>
    <property type="match status" value="1"/>
</dbReference>
<protein>
    <recommendedName>
        <fullName evidence="2">Peptidase S1 domain-containing protein</fullName>
    </recommendedName>
</protein>
<evidence type="ECO:0000313" key="4">
    <source>
        <dbReference type="Proteomes" id="UP000314983"/>
    </source>
</evidence>